<feature type="domain" description="PH" evidence="4">
    <location>
        <begin position="1590"/>
        <end position="1694"/>
    </location>
</feature>
<dbReference type="Pfam" id="PF12335">
    <property type="entry name" value="SBF2"/>
    <property type="match status" value="2"/>
</dbReference>
<evidence type="ECO:0000256" key="1">
    <source>
        <dbReference type="ARBA" id="ARBA00007471"/>
    </source>
</evidence>
<evidence type="ECO:0000313" key="7">
    <source>
        <dbReference type="Ensembl" id="ENSSGRP00000053785.1"/>
    </source>
</evidence>
<dbReference type="GO" id="GO:0005737">
    <property type="term" value="C:cytoplasm"/>
    <property type="evidence" value="ECO:0007669"/>
    <property type="project" value="TreeGrafter"/>
</dbReference>
<dbReference type="PROSITE" id="PS50211">
    <property type="entry name" value="DENN"/>
    <property type="match status" value="1"/>
</dbReference>
<dbReference type="Gene3D" id="2.30.29.30">
    <property type="entry name" value="Pleckstrin-homology domain (PH domain)/Phosphotyrosine-binding domain (PTB)"/>
    <property type="match status" value="1"/>
</dbReference>
<dbReference type="PROSITE" id="PS50003">
    <property type="entry name" value="PH_DOMAIN"/>
    <property type="match status" value="1"/>
</dbReference>
<dbReference type="Gene3D" id="3.40.50.11500">
    <property type="match status" value="1"/>
</dbReference>
<dbReference type="PANTHER" id="PTHR10807:SF4">
    <property type="entry name" value="MYOTUBULARIN-RELATED PROTEIN 13"/>
    <property type="match status" value="1"/>
</dbReference>
<dbReference type="InterPro" id="IPR005113">
    <property type="entry name" value="uDENN_dom"/>
</dbReference>
<dbReference type="InterPro" id="IPR022096">
    <property type="entry name" value="SBF1/SBF2"/>
</dbReference>
<dbReference type="SUPFAM" id="SSF50729">
    <property type="entry name" value="PH domain-like"/>
    <property type="match status" value="2"/>
</dbReference>
<dbReference type="SMART" id="SM00799">
    <property type="entry name" value="DENN"/>
    <property type="match status" value="1"/>
</dbReference>
<dbReference type="InterPro" id="IPR030564">
    <property type="entry name" value="Myotubularin"/>
</dbReference>
<name>A0A672NSP0_SINGR</name>
<comment type="similarity">
    <text evidence="1">Belongs to the protein-tyrosine phosphatase family. Non-receptor class myotubularin subfamily.</text>
</comment>
<dbReference type="InterPro" id="IPR001849">
    <property type="entry name" value="PH_domain"/>
</dbReference>
<feature type="region of interest" description="Disordered" evidence="3">
    <location>
        <begin position="963"/>
        <end position="1004"/>
    </location>
</feature>
<dbReference type="CDD" id="cd01235">
    <property type="entry name" value="PH_Sbf1_hMTMR5"/>
    <property type="match status" value="1"/>
</dbReference>
<feature type="domain" description="Myotubularin phosphatase" evidence="6">
    <location>
        <begin position="1009"/>
        <end position="1436"/>
    </location>
</feature>
<dbReference type="InterPro" id="IPR037823">
    <property type="entry name" value="MTMR13_PH-GRAM"/>
</dbReference>
<proteinExistence type="inferred from homology"/>
<dbReference type="SUPFAM" id="SSF52799">
    <property type="entry name" value="(Phosphotyrosine protein) phosphatases II"/>
    <property type="match status" value="1"/>
</dbReference>
<dbReference type="Ensembl" id="ENSSGRT00000057470.1">
    <property type="protein sequence ID" value="ENSSGRP00000053785.1"/>
    <property type="gene ID" value="ENSSGRG00000028053.1"/>
</dbReference>
<dbReference type="Proteomes" id="UP000472262">
    <property type="component" value="Unassembled WGS sequence"/>
</dbReference>
<dbReference type="InterPro" id="IPR011993">
    <property type="entry name" value="PH-like_dom_sf"/>
</dbReference>
<dbReference type="GO" id="GO:0016020">
    <property type="term" value="C:membrane"/>
    <property type="evidence" value="ECO:0007669"/>
    <property type="project" value="TreeGrafter"/>
</dbReference>
<dbReference type="SMART" id="SM00233">
    <property type="entry name" value="PH"/>
    <property type="match status" value="1"/>
</dbReference>
<dbReference type="GO" id="GO:0005085">
    <property type="term" value="F:guanyl-nucleotide exchange factor activity"/>
    <property type="evidence" value="ECO:0007669"/>
    <property type="project" value="UniProtKB-KW"/>
</dbReference>
<evidence type="ECO:0000259" key="4">
    <source>
        <dbReference type="PROSITE" id="PS50003"/>
    </source>
</evidence>
<dbReference type="InterPro" id="IPR043153">
    <property type="entry name" value="DENN_C"/>
</dbReference>
<reference evidence="7" key="1">
    <citation type="submission" date="2025-08" db="UniProtKB">
        <authorList>
            <consortium name="Ensembl"/>
        </authorList>
    </citation>
    <scope>IDENTIFICATION</scope>
</reference>
<dbReference type="PANTHER" id="PTHR10807">
    <property type="entry name" value="MYOTUBULARIN-RELATED"/>
    <property type="match status" value="1"/>
</dbReference>
<dbReference type="Pfam" id="PF02893">
    <property type="entry name" value="GRAM"/>
    <property type="match status" value="1"/>
</dbReference>
<accession>A0A672NSP0</accession>
<dbReference type="SMART" id="SM00800">
    <property type="entry name" value="uDENN"/>
    <property type="match status" value="1"/>
</dbReference>
<dbReference type="Pfam" id="PF02141">
    <property type="entry name" value="DENN"/>
    <property type="match status" value="1"/>
</dbReference>
<feature type="domain" description="UDENN" evidence="5">
    <location>
        <begin position="1"/>
        <end position="395"/>
    </location>
</feature>
<dbReference type="FunFam" id="3.40.50.11500:FF:000006">
    <property type="entry name" value="SET binding factor 2"/>
    <property type="match status" value="1"/>
</dbReference>
<protein>
    <submittedName>
        <fullName evidence="7">SET binding factor 2</fullName>
    </submittedName>
</protein>
<dbReference type="Pfam" id="PF06602">
    <property type="entry name" value="Myotub-related"/>
    <property type="match status" value="1"/>
</dbReference>
<organism evidence="7 8">
    <name type="scientific">Sinocyclocheilus grahami</name>
    <name type="common">Dianchi golden-line fish</name>
    <name type="synonym">Barbus grahami</name>
    <dbReference type="NCBI Taxonomy" id="75366"/>
    <lineage>
        <taxon>Eukaryota</taxon>
        <taxon>Metazoa</taxon>
        <taxon>Chordata</taxon>
        <taxon>Craniata</taxon>
        <taxon>Vertebrata</taxon>
        <taxon>Euteleostomi</taxon>
        <taxon>Actinopterygii</taxon>
        <taxon>Neopterygii</taxon>
        <taxon>Teleostei</taxon>
        <taxon>Ostariophysi</taxon>
        <taxon>Cypriniformes</taxon>
        <taxon>Cyprinidae</taxon>
        <taxon>Cyprininae</taxon>
        <taxon>Sinocyclocheilus</taxon>
    </lineage>
</organism>
<dbReference type="InterPro" id="IPR010569">
    <property type="entry name" value="Myotubularin-like_Pase_dom"/>
</dbReference>
<feature type="compositionally biased region" description="Basic and acidic residues" evidence="3">
    <location>
        <begin position="968"/>
        <end position="979"/>
    </location>
</feature>
<dbReference type="Pfam" id="PF00169">
    <property type="entry name" value="PH"/>
    <property type="match status" value="1"/>
</dbReference>
<dbReference type="FunFam" id="2.30.29.30:FF:000093">
    <property type="entry name" value="SET binding factor 2"/>
    <property type="match status" value="1"/>
</dbReference>
<dbReference type="Pfam" id="PF03456">
    <property type="entry name" value="uDENN"/>
    <property type="match status" value="1"/>
</dbReference>
<evidence type="ECO:0000256" key="2">
    <source>
        <dbReference type="ARBA" id="ARBA00022658"/>
    </source>
</evidence>
<dbReference type="InterPro" id="IPR029021">
    <property type="entry name" value="Prot-tyrosine_phosphatase-like"/>
</dbReference>
<evidence type="ECO:0000259" key="5">
    <source>
        <dbReference type="PROSITE" id="PS50211"/>
    </source>
</evidence>
<dbReference type="CDD" id="cd13339">
    <property type="entry name" value="PH-GRAM_MTMR13"/>
    <property type="match status" value="1"/>
</dbReference>
<dbReference type="InterPro" id="IPR004182">
    <property type="entry name" value="GRAM"/>
</dbReference>
<gene>
    <name evidence="7" type="primary">sbf2</name>
</gene>
<dbReference type="Gene3D" id="3.30.450.200">
    <property type="match status" value="1"/>
</dbReference>
<reference evidence="7" key="2">
    <citation type="submission" date="2025-09" db="UniProtKB">
        <authorList>
            <consortium name="Ensembl"/>
        </authorList>
    </citation>
    <scope>IDENTIFICATION</scope>
</reference>
<evidence type="ECO:0000313" key="8">
    <source>
        <dbReference type="Proteomes" id="UP000472262"/>
    </source>
</evidence>
<evidence type="ECO:0000256" key="3">
    <source>
        <dbReference type="SAM" id="MobiDB-lite"/>
    </source>
</evidence>
<dbReference type="InterPro" id="IPR001194">
    <property type="entry name" value="cDENN_dom"/>
</dbReference>
<dbReference type="SMART" id="SM00568">
    <property type="entry name" value="GRAM"/>
    <property type="match status" value="1"/>
</dbReference>
<keyword evidence="8" id="KW-1185">Reference proteome</keyword>
<evidence type="ECO:0000259" key="6">
    <source>
        <dbReference type="PROSITE" id="PS51339"/>
    </source>
</evidence>
<sequence length="1696" mass="190821">ECRRSGEGCGKIIQRFPKKDWDGTVFPQGVEMFCQPGGWRLSRERKLPTFFTVVLTDIDSERHFCSCLTFFEAEVNLQVKLRPSEEEEEDGLIQPAQIFAPKSLILVSRLDYPEIFRGCLGLIYTVYIDSLSFPLEGLVANLFTCLVPLGGGSQKLFSLGAGDRQLIQTPLNDTLPVSGKSVALLFQQLGIQNVLSLFCAVLTEHKVLFHSSSYQRLGEACRALESLMFPLKYSYPYIPILPSRLLEVLSSPTPFIIGVHSMFQSEIQELLDVVIADLDGGTIKIPECIHLSQLPEPLLHNTQKALSMVLHPDLEGADNAFPPPRSAPSNLKLLVRAWFVYFRFYNLAKLHMNFAKCAAFLGQRGLIENDFLTKVLDGMAFAGFVSERGPPYRACDLFDELVALDVDCFKEEEENLVKFQKRLRDLSEQLYKNESPNPHMAFQKVPRPTEGSHLRVHVVPFSLLEEDRVEELIQAGLAKQHAAPISTRPERKCVVPAGPPVGEIFLLIECSKEHSVFNSARRLEVVRTCIGFIFDNKTLETEKALPAALRALKGKAARQCLTEELSHRVQQNRAILDHQQFDHIVRMMNCALQDCSSSEEYTVAAALLPLTTAFYREQSTLSTASSESERTAMDLAAEQLRTWPSLSKEKQQELVKNEESTVFSQAIHYASLMVYLHVPLDTSKSKLLRSTPATDWESGSNSILTNSIAGSVAESFDTESGFEDSETSDVANSVGRFISRFIDKVCTESGVTQGHIKSLHNMIPGLVAMQMETLEAVHRESRRLPPIQKPKILRPALLPGEELVSEGLRVVLDPDGREEATGGLLGGPHILPAEGALFLTTYRIVFKGTPHDPLVGEQAVIRSFPVSTLTKEKKITIQNQLQQNMQEGLQLRSASFQLIKVAFDEEVSSEMVEIFRKHMQRIRYPPSIFSTFAFGEQIITTFLVYWSTIVKGAKRAGKITMGRQSTLKKNEKGSRMTWHEDDDISSEYNDGEPPASSTLKTSEKSTMEQLVERACFRDYQRLGLGTISVSSTRFKSGEQFRVTAVNRLYSLCRSYPGLLVVPHTVQDSSLHKVSRCYRHNRLPVVCWKHLRTKAVLLRSGGFHSKSVVGLFKSQNPSSAGVWASLRSSSRFIQHPAAADVGTRLAGKDLAPPTGIENLQAQLLKHQAALYIFGEKSHLRKTRNTLACVTLTLLKSNTRQVKGSFKKLLRACAPSSMSSDTEDSFLKALEESEWMLQLHKLLQLALVVVELLDCGSSVLVSLEDGWDITTQVVSLVQVLSDPFYRTLEGFQVLLEKEWLSFGHKFSQRGNLTPSSQGSGFTPIFLQFLDCVHQVHNQYPLEFEFNQYYLKFLAYHYISNRFKNFLLDSDYERLEHGTLFEDKGDKQSKRGICIWECISRMHRKSPLFFNYLYSPSETEAVLKPLISIPNLTTWEFYTGETLSTGPSYDWRMLTVRSQSNEEPDTIATTKRRIVWPCYSSVSRVQPDAITKLLAVSLYRLEGELGQQSEPWHTTLEKVLDSIQENLKQEGNVSSVSISGLVPTSNLQAYQRHSMLHLPDSDLGEDSSPTAVNGVNRRAATLYNQFTTKNEDNRSFEGILYKRGALLKAWKARWFVLDITKHQLRYYETDEDTSCRGYIDLAEVESVLIATPTIGAPKHISEKAFFDLKTTKRVYNFCAADAQSAQLWIDKIQSCISDA</sequence>
<dbReference type="PROSITE" id="PS51339">
    <property type="entry name" value="PPASE_MYOTUBULARIN"/>
    <property type="match status" value="1"/>
</dbReference>
<dbReference type="InterPro" id="IPR037516">
    <property type="entry name" value="Tripartite_DENN"/>
</dbReference>
<keyword evidence="2" id="KW-0344">Guanine-nucleotide releasing factor</keyword>